<protein>
    <submittedName>
        <fullName evidence="2">GH36 C-terminal domain-containing protein</fullName>
    </submittedName>
</protein>
<dbReference type="InterPro" id="IPR031705">
    <property type="entry name" value="Glyco_hydro_36_C"/>
</dbReference>
<organism evidence="2 3">
    <name type="scientific">Phocaeicola vulgatus</name>
    <name type="common">Bacteroides vulgatus</name>
    <dbReference type="NCBI Taxonomy" id="821"/>
    <lineage>
        <taxon>Bacteria</taxon>
        <taxon>Pseudomonadati</taxon>
        <taxon>Bacteroidota</taxon>
        <taxon>Bacteroidia</taxon>
        <taxon>Bacteroidales</taxon>
        <taxon>Bacteroidaceae</taxon>
        <taxon>Phocaeicola</taxon>
    </lineage>
</organism>
<dbReference type="InterPro" id="IPR013780">
    <property type="entry name" value="Glyco_hydro_b"/>
</dbReference>
<dbReference type="Pfam" id="PF16874">
    <property type="entry name" value="Glyco_hydro_36C"/>
    <property type="match status" value="1"/>
</dbReference>
<name>A0A7Y6PIM1_PHOVU</name>
<feature type="non-terminal residue" evidence="2">
    <location>
        <position position="107"/>
    </location>
</feature>
<dbReference type="RefSeq" id="WP_176350950.1">
    <property type="nucleotide sequence ID" value="NZ_JABWDJ010000559.1"/>
</dbReference>
<gene>
    <name evidence="2" type="ORF">HUV05_24075</name>
</gene>
<feature type="domain" description="Glycosyl hydrolase family 36 C-terminal" evidence="1">
    <location>
        <begin position="32"/>
        <end position="107"/>
    </location>
</feature>
<dbReference type="Gene3D" id="2.60.40.1180">
    <property type="entry name" value="Golgi alpha-mannosidase II"/>
    <property type="match status" value="1"/>
</dbReference>
<reference evidence="2 3" key="2">
    <citation type="submission" date="2020-07" db="EMBL/GenBank/DDBJ databases">
        <title>Bacterial metabolism rescues the inhibition of intestinal drug absorption by food and drug additives.</title>
        <authorList>
            <person name="Zou L."/>
            <person name="Spanogiannopoulos P."/>
            <person name="Chien H.-C."/>
            <person name="Pieper L.M."/>
            <person name="Cai W."/>
            <person name="Khuri N."/>
            <person name="Pottel J."/>
            <person name="Vora B."/>
            <person name="Ni Z."/>
            <person name="Tsakalozou E."/>
            <person name="Zhang W."/>
            <person name="Shoichet B.K."/>
            <person name="Giacomini K.M."/>
            <person name="Turnbaugh P.J."/>
        </authorList>
    </citation>
    <scope>NUCLEOTIDE SEQUENCE [LARGE SCALE GENOMIC DNA]</scope>
    <source>
        <strain evidence="2 3">B33</strain>
    </source>
</reference>
<evidence type="ECO:0000259" key="1">
    <source>
        <dbReference type="Pfam" id="PF16874"/>
    </source>
</evidence>
<feature type="non-terminal residue" evidence="2">
    <location>
        <position position="1"/>
    </location>
</feature>
<dbReference type="Proteomes" id="UP000524321">
    <property type="component" value="Unassembled WGS sequence"/>
</dbReference>
<reference evidence="2 3" key="1">
    <citation type="submission" date="2020-04" db="EMBL/GenBank/DDBJ databases">
        <authorList>
            <person name="Pieper L."/>
        </authorList>
    </citation>
    <scope>NUCLEOTIDE SEQUENCE [LARGE SCALE GENOMIC DNA]</scope>
    <source>
        <strain evidence="2 3">B33</strain>
    </source>
</reference>
<sequence>CDQAVKNYNRLKPVILEGDMYRLVSPYGSNHTSSMFVGKDKKTAAVFAFDIHPRYAEKTLPVRLQGLDINKMYRVKEINMMPGSNSSLKGNDQVFSGEYLMNVGLDL</sequence>
<accession>A0A7Y6PIM1</accession>
<comment type="caution">
    <text evidence="2">The sequence shown here is derived from an EMBL/GenBank/DDBJ whole genome shotgun (WGS) entry which is preliminary data.</text>
</comment>
<evidence type="ECO:0000313" key="2">
    <source>
        <dbReference type="EMBL" id="NVB76517.1"/>
    </source>
</evidence>
<evidence type="ECO:0000313" key="3">
    <source>
        <dbReference type="Proteomes" id="UP000524321"/>
    </source>
</evidence>
<proteinExistence type="predicted"/>
<dbReference type="AlphaFoldDB" id="A0A7Y6PIM1"/>
<dbReference type="EMBL" id="JABWDJ010000559">
    <property type="protein sequence ID" value="NVB76517.1"/>
    <property type="molecule type" value="Genomic_DNA"/>
</dbReference>